<protein>
    <submittedName>
        <fullName evidence="2">T9SS type A sorting domain-containing protein</fullName>
    </submittedName>
</protein>
<dbReference type="EMBL" id="JACXAJ010000010">
    <property type="protein sequence ID" value="MBD1398737.1"/>
    <property type="molecule type" value="Genomic_DNA"/>
</dbReference>
<keyword evidence="3" id="KW-1185">Reference proteome</keyword>
<evidence type="ECO:0000313" key="3">
    <source>
        <dbReference type="Proteomes" id="UP000625551"/>
    </source>
</evidence>
<keyword evidence="1" id="KW-0732">Signal</keyword>
<dbReference type="RefSeq" id="WP_191184864.1">
    <property type="nucleotide sequence ID" value="NZ_JACXAJ010000010.1"/>
</dbReference>
<sequence length="430" mass="47802">MTKEMAWVRYAKAYILLVFCVYAQSANAQAVEMGSIVRAYTQDFNSLPRTGTQAELGVNAFIPDGWTVHRSPASNVIFVNNGSSNTGGLYSYGHTSSTDRALGALTASGTEITYNLLLQNTSGRTITALDLSYIAEQWRCGSANTDVQRLLFTYAIAEHPSAFNLTVKLNTPGWTTVPSLQFNSPVNKRTAGHVDGNLPQNRMEFSYTFPEAIPSGHYIMLRWYDPDELQQDHGLAIDDVRVSWNFTQDYTPLPVELTKFTARATGNAVELNWTTASEQNSRHFEIERSTDGRQYQTAGIVASQGTTSLITHYAFRDENPLPGVSYYRLKQVDEDMTYAYSKVITVSTGQITSASLYPTIASQEIKLQIPLSQTIYTVMVYDKLGRNVLQQSLLGSSVHTLNISSLGYGNYMLVLLDEAGKKQVMKFLKK</sequence>
<feature type="chain" id="PRO_5046775735" evidence="1">
    <location>
        <begin position="31"/>
        <end position="430"/>
    </location>
</feature>
<feature type="signal peptide" evidence="1">
    <location>
        <begin position="1"/>
        <end position="30"/>
    </location>
</feature>
<proteinExistence type="predicted"/>
<evidence type="ECO:0000256" key="1">
    <source>
        <dbReference type="SAM" id="SignalP"/>
    </source>
</evidence>
<dbReference type="Proteomes" id="UP000625551">
    <property type="component" value="Unassembled WGS sequence"/>
</dbReference>
<dbReference type="InterPro" id="IPR013783">
    <property type="entry name" value="Ig-like_fold"/>
</dbReference>
<dbReference type="Gene3D" id="2.60.40.10">
    <property type="entry name" value="Immunoglobulins"/>
    <property type="match status" value="1"/>
</dbReference>
<organism evidence="2 3">
    <name type="scientific">Pontibacter aquaedesilientis</name>
    <dbReference type="NCBI Taxonomy" id="2766980"/>
    <lineage>
        <taxon>Bacteria</taxon>
        <taxon>Pseudomonadati</taxon>
        <taxon>Bacteroidota</taxon>
        <taxon>Cytophagia</taxon>
        <taxon>Cytophagales</taxon>
        <taxon>Hymenobacteraceae</taxon>
        <taxon>Pontibacter</taxon>
    </lineage>
</organism>
<dbReference type="InterPro" id="IPR026444">
    <property type="entry name" value="Secre_tail"/>
</dbReference>
<gene>
    <name evidence="2" type="ORF">H9Q13_16305</name>
</gene>
<dbReference type="NCBIfam" id="TIGR04183">
    <property type="entry name" value="Por_Secre_tail"/>
    <property type="match status" value="1"/>
</dbReference>
<evidence type="ECO:0000313" key="2">
    <source>
        <dbReference type="EMBL" id="MBD1398737.1"/>
    </source>
</evidence>
<reference evidence="2 3" key="1">
    <citation type="submission" date="2020-09" db="EMBL/GenBank/DDBJ databases">
        <title>Genome sequencing and assembly of Pontibacter sp.</title>
        <authorList>
            <person name="Chhetri G."/>
        </authorList>
    </citation>
    <scope>NUCLEOTIDE SEQUENCE [LARGE SCALE GENOMIC DNA]</scope>
    <source>
        <strain evidence="2 3">JH31</strain>
    </source>
</reference>
<comment type="caution">
    <text evidence="2">The sequence shown here is derived from an EMBL/GenBank/DDBJ whole genome shotgun (WGS) entry which is preliminary data.</text>
</comment>
<accession>A0ABR7XKB0</accession>
<name>A0ABR7XKB0_9BACT</name>